<feature type="region of interest" description="Disordered" evidence="1">
    <location>
        <begin position="81"/>
        <end position="102"/>
    </location>
</feature>
<reference evidence="4" key="2">
    <citation type="submission" date="2023-06" db="EMBL/GenBank/DDBJ databases">
        <authorList>
            <consortium name="Lawrence Berkeley National Laboratory"/>
            <person name="Haridas S."/>
            <person name="Hensen N."/>
            <person name="Bonometti L."/>
            <person name="Westerberg I."/>
            <person name="Brannstrom I.O."/>
            <person name="Guillou S."/>
            <person name="Cros-Aarteil S."/>
            <person name="Calhoun S."/>
            <person name="Kuo A."/>
            <person name="Mondo S."/>
            <person name="Pangilinan J."/>
            <person name="Riley R."/>
            <person name="Labutti K."/>
            <person name="Andreopoulos B."/>
            <person name="Lipzen A."/>
            <person name="Chen C."/>
            <person name="Yanf M."/>
            <person name="Daum C."/>
            <person name="Ng V."/>
            <person name="Clum A."/>
            <person name="Steindorff A."/>
            <person name="Ohm R."/>
            <person name="Martin F."/>
            <person name="Silar P."/>
            <person name="Natvig D."/>
            <person name="Lalanne C."/>
            <person name="Gautier V."/>
            <person name="Ament-Velasquez S.L."/>
            <person name="Kruys A."/>
            <person name="Hutchinson M.I."/>
            <person name="Powell A.J."/>
            <person name="Barry K."/>
            <person name="Miller A.N."/>
            <person name="Grigoriev I.V."/>
            <person name="Debuchy R."/>
            <person name="Gladieux P."/>
            <person name="Thoren M.H."/>
            <person name="Johannesson H."/>
        </authorList>
    </citation>
    <scope>NUCLEOTIDE SEQUENCE</scope>
    <source>
        <strain evidence="4">SMH4131-1</strain>
    </source>
</reference>
<evidence type="ECO:0000313" key="5">
    <source>
        <dbReference type="Proteomes" id="UP001286456"/>
    </source>
</evidence>
<organism evidence="4 5">
    <name type="scientific">Cercophora scortea</name>
    <dbReference type="NCBI Taxonomy" id="314031"/>
    <lineage>
        <taxon>Eukaryota</taxon>
        <taxon>Fungi</taxon>
        <taxon>Dikarya</taxon>
        <taxon>Ascomycota</taxon>
        <taxon>Pezizomycotina</taxon>
        <taxon>Sordariomycetes</taxon>
        <taxon>Sordariomycetidae</taxon>
        <taxon>Sordariales</taxon>
        <taxon>Lasiosphaeriaceae</taxon>
        <taxon>Cercophora</taxon>
    </lineage>
</organism>
<proteinExistence type="predicted"/>
<sequence>MDNDNDGIALLEPRHRPAAGPSKHHDPDDSDDEYDERRTASCCVRVNNLCAFLLPIAMVFFAIASVLFLALPSTQLRVPTIRSSSSTSGSHRDTDRQLSSPLAFRPDGTFQISIFEDLHFGENAWDAWGPQQDIHSVRVINTVLDAEPDTGLVVLNGDLITGENTFRENSSLYIDQIVAPLVAHNLPWASTYGNHDSDYNISRLALLAREAAYPNARTTRMVFNDDAGVTNYFLPVYPSDCKLESSCTPDLILWFFDSRGGFKYQERNPTTGRRVGQPDWVDTSVVDWFTQTNAVLTQRAGGKAIPSLGFVHIPTEASRALQQNRTGGIDSRRNPGINQDIPVSQQGQGWCADGRNDGTCAYGRQDVPFMQAITTTPGFMALFSGHDHGDTWCAKWDGLLPGMTVKGNGVNLCFGQHSGYGGYGSWMRGARQVVVTKKNLKKLVVDTYIRLESGKVVGAVSLNATYGKDGYPITPDDRSRCSTCIY</sequence>
<reference evidence="4" key="1">
    <citation type="journal article" date="2023" name="Mol. Phylogenet. Evol.">
        <title>Genome-scale phylogeny and comparative genomics of the fungal order Sordariales.</title>
        <authorList>
            <person name="Hensen N."/>
            <person name="Bonometti L."/>
            <person name="Westerberg I."/>
            <person name="Brannstrom I.O."/>
            <person name="Guillou S."/>
            <person name="Cros-Aarteil S."/>
            <person name="Calhoun S."/>
            <person name="Haridas S."/>
            <person name="Kuo A."/>
            <person name="Mondo S."/>
            <person name="Pangilinan J."/>
            <person name="Riley R."/>
            <person name="LaButti K."/>
            <person name="Andreopoulos B."/>
            <person name="Lipzen A."/>
            <person name="Chen C."/>
            <person name="Yan M."/>
            <person name="Daum C."/>
            <person name="Ng V."/>
            <person name="Clum A."/>
            <person name="Steindorff A."/>
            <person name="Ohm R.A."/>
            <person name="Martin F."/>
            <person name="Silar P."/>
            <person name="Natvig D.O."/>
            <person name="Lalanne C."/>
            <person name="Gautier V."/>
            <person name="Ament-Velasquez S.L."/>
            <person name="Kruys A."/>
            <person name="Hutchinson M.I."/>
            <person name="Powell A.J."/>
            <person name="Barry K."/>
            <person name="Miller A.N."/>
            <person name="Grigoriev I.V."/>
            <person name="Debuchy R."/>
            <person name="Gladieux P."/>
            <person name="Hiltunen Thoren M."/>
            <person name="Johannesson H."/>
        </authorList>
    </citation>
    <scope>NUCLEOTIDE SEQUENCE</scope>
    <source>
        <strain evidence="4">SMH4131-1</strain>
    </source>
</reference>
<dbReference type="GO" id="GO:0005737">
    <property type="term" value="C:cytoplasm"/>
    <property type="evidence" value="ECO:0007669"/>
    <property type="project" value="TreeGrafter"/>
</dbReference>
<feature type="region of interest" description="Disordered" evidence="1">
    <location>
        <begin position="1"/>
        <end position="34"/>
    </location>
</feature>
<evidence type="ECO:0000256" key="2">
    <source>
        <dbReference type="SAM" id="Phobius"/>
    </source>
</evidence>
<dbReference type="Pfam" id="PF00149">
    <property type="entry name" value="Metallophos"/>
    <property type="match status" value="1"/>
</dbReference>
<dbReference type="Proteomes" id="UP001286456">
    <property type="component" value="Unassembled WGS sequence"/>
</dbReference>
<name>A0AAE0I4R0_9PEZI</name>
<dbReference type="Gene3D" id="3.60.21.10">
    <property type="match status" value="1"/>
</dbReference>
<evidence type="ECO:0000313" key="4">
    <source>
        <dbReference type="EMBL" id="KAK3317541.1"/>
    </source>
</evidence>
<dbReference type="AlphaFoldDB" id="A0AAE0I4R0"/>
<evidence type="ECO:0000259" key="3">
    <source>
        <dbReference type="Pfam" id="PF00149"/>
    </source>
</evidence>
<feature type="region of interest" description="Disordered" evidence="1">
    <location>
        <begin position="326"/>
        <end position="348"/>
    </location>
</feature>
<dbReference type="InterPro" id="IPR029052">
    <property type="entry name" value="Metallo-depent_PP-like"/>
</dbReference>
<keyword evidence="2" id="KW-0472">Membrane</keyword>
<gene>
    <name evidence="4" type="ORF">B0T19DRAFT_435170</name>
</gene>
<evidence type="ECO:0000256" key="1">
    <source>
        <dbReference type="SAM" id="MobiDB-lite"/>
    </source>
</evidence>
<dbReference type="PANTHER" id="PTHR32440">
    <property type="entry name" value="PHOSPHATASE DCR2-RELATED-RELATED"/>
    <property type="match status" value="1"/>
</dbReference>
<accession>A0AAE0I4R0</accession>
<dbReference type="PANTHER" id="PTHR32440:SF11">
    <property type="entry name" value="METALLOPHOSPHOESTERASE DOMAIN-CONTAINING PROTEIN"/>
    <property type="match status" value="1"/>
</dbReference>
<dbReference type="InterPro" id="IPR004843">
    <property type="entry name" value="Calcineurin-like_PHP"/>
</dbReference>
<dbReference type="SUPFAM" id="SSF56300">
    <property type="entry name" value="Metallo-dependent phosphatases"/>
    <property type="match status" value="1"/>
</dbReference>
<dbReference type="CDD" id="cd07383">
    <property type="entry name" value="MPP_Dcr2"/>
    <property type="match status" value="1"/>
</dbReference>
<feature type="domain" description="Calcineurin-like phosphoesterase" evidence="3">
    <location>
        <begin position="117"/>
        <end position="212"/>
    </location>
</feature>
<protein>
    <submittedName>
        <fullName evidence="4">Metallo-dependent phosphatase-like protein</fullName>
    </submittedName>
</protein>
<keyword evidence="2" id="KW-0812">Transmembrane</keyword>
<dbReference type="EMBL" id="JAUEPO010000007">
    <property type="protein sequence ID" value="KAK3317541.1"/>
    <property type="molecule type" value="Genomic_DNA"/>
</dbReference>
<keyword evidence="5" id="KW-1185">Reference proteome</keyword>
<comment type="caution">
    <text evidence="4">The sequence shown here is derived from an EMBL/GenBank/DDBJ whole genome shotgun (WGS) entry which is preliminary data.</text>
</comment>
<dbReference type="GO" id="GO:0016788">
    <property type="term" value="F:hydrolase activity, acting on ester bonds"/>
    <property type="evidence" value="ECO:0007669"/>
    <property type="project" value="TreeGrafter"/>
</dbReference>
<feature type="transmembrane region" description="Helical" evidence="2">
    <location>
        <begin position="46"/>
        <end position="71"/>
    </location>
</feature>
<keyword evidence="2" id="KW-1133">Transmembrane helix</keyword>